<reference evidence="2 3" key="1">
    <citation type="submission" date="2019-06" db="EMBL/GenBank/DDBJ databases">
        <title>Sequencing the genomes of 1000 actinobacteria strains.</title>
        <authorList>
            <person name="Klenk H.-P."/>
        </authorList>
    </citation>
    <scope>NUCLEOTIDE SEQUENCE [LARGE SCALE GENOMIC DNA]</scope>
    <source>
        <strain evidence="2 3">DSM 45928</strain>
    </source>
</reference>
<dbReference type="EMBL" id="VFOW01000001">
    <property type="protein sequence ID" value="TQL75797.1"/>
    <property type="molecule type" value="Genomic_DNA"/>
</dbReference>
<protein>
    <submittedName>
        <fullName evidence="2">Uncharacterized protein</fullName>
    </submittedName>
</protein>
<keyword evidence="3" id="KW-1185">Reference proteome</keyword>
<feature type="compositionally biased region" description="Basic and acidic residues" evidence="1">
    <location>
        <begin position="185"/>
        <end position="197"/>
    </location>
</feature>
<organism evidence="2 3">
    <name type="scientific">Stackebrandtia endophytica</name>
    <dbReference type="NCBI Taxonomy" id="1496996"/>
    <lineage>
        <taxon>Bacteria</taxon>
        <taxon>Bacillati</taxon>
        <taxon>Actinomycetota</taxon>
        <taxon>Actinomycetes</taxon>
        <taxon>Glycomycetales</taxon>
        <taxon>Glycomycetaceae</taxon>
        <taxon>Stackebrandtia</taxon>
    </lineage>
</organism>
<dbReference type="OrthoDB" id="5179828at2"/>
<proteinExistence type="predicted"/>
<dbReference type="Proteomes" id="UP000317043">
    <property type="component" value="Unassembled WGS sequence"/>
</dbReference>
<evidence type="ECO:0000313" key="3">
    <source>
        <dbReference type="Proteomes" id="UP000317043"/>
    </source>
</evidence>
<feature type="region of interest" description="Disordered" evidence="1">
    <location>
        <begin position="184"/>
        <end position="210"/>
    </location>
</feature>
<sequence length="229" mass="24636">MRESVGQAGTVHIAAAHQHLDRALTSLKLVADRLDDYLVAIGVATVGKADNETLATVPIESPRDRTRADWWNERINHISDGDATADRSEVPLTRLFSELVDLAGRGDRDGYRARLLAAGPVNGVKLSGLSWPMIRTLSVDVLKRPVLTSDDESLTRVSRDAVRKLLPKLPDGVMLAQLRGANSLPHDRAAASDDDSPRAGGPHPADAAAVGPVLVSALLRAREQTRKES</sequence>
<accession>A0A543AT80</accession>
<dbReference type="InParanoid" id="A0A543AT80"/>
<gene>
    <name evidence="2" type="ORF">FB566_1312</name>
</gene>
<dbReference type="AlphaFoldDB" id="A0A543AT80"/>
<evidence type="ECO:0000256" key="1">
    <source>
        <dbReference type="SAM" id="MobiDB-lite"/>
    </source>
</evidence>
<comment type="caution">
    <text evidence="2">The sequence shown here is derived from an EMBL/GenBank/DDBJ whole genome shotgun (WGS) entry which is preliminary data.</text>
</comment>
<name>A0A543AT80_9ACTN</name>
<evidence type="ECO:0000313" key="2">
    <source>
        <dbReference type="EMBL" id="TQL75797.1"/>
    </source>
</evidence>